<organism evidence="1 2">
    <name type="scientific">Conexibacter arvalis</name>
    <dbReference type="NCBI Taxonomy" id="912552"/>
    <lineage>
        <taxon>Bacteria</taxon>
        <taxon>Bacillati</taxon>
        <taxon>Actinomycetota</taxon>
        <taxon>Thermoleophilia</taxon>
        <taxon>Solirubrobacterales</taxon>
        <taxon>Conexibacteraceae</taxon>
        <taxon>Conexibacter</taxon>
    </lineage>
</organism>
<gene>
    <name evidence="1" type="ORF">BDZ31_004676</name>
</gene>
<name>A0A840IIY3_9ACTN</name>
<sequence length="57" mass="6159">MPIPSVTRDPADDYLVALARAQQVDAIVSGDRDLVEAGIERPPVQRPADFIGLLSRS</sequence>
<dbReference type="RefSeq" id="WP_183345644.1">
    <property type="nucleotide sequence ID" value="NZ_JACHNU010000010.1"/>
</dbReference>
<evidence type="ECO:0000313" key="2">
    <source>
        <dbReference type="Proteomes" id="UP000585272"/>
    </source>
</evidence>
<proteinExistence type="predicted"/>
<accession>A0A840IIY3</accession>
<keyword evidence="2" id="KW-1185">Reference proteome</keyword>
<protein>
    <submittedName>
        <fullName evidence="1">Putative nucleic acid-binding protein</fullName>
    </submittedName>
</protein>
<dbReference type="AlphaFoldDB" id="A0A840IIY3"/>
<comment type="caution">
    <text evidence="1">The sequence shown here is derived from an EMBL/GenBank/DDBJ whole genome shotgun (WGS) entry which is preliminary data.</text>
</comment>
<dbReference type="Proteomes" id="UP000585272">
    <property type="component" value="Unassembled WGS sequence"/>
</dbReference>
<evidence type="ECO:0000313" key="1">
    <source>
        <dbReference type="EMBL" id="MBB4665057.1"/>
    </source>
</evidence>
<reference evidence="1 2" key="1">
    <citation type="submission" date="2020-08" db="EMBL/GenBank/DDBJ databases">
        <title>Genomic Encyclopedia of Archaeal and Bacterial Type Strains, Phase II (KMG-II): from individual species to whole genera.</title>
        <authorList>
            <person name="Goeker M."/>
        </authorList>
    </citation>
    <scope>NUCLEOTIDE SEQUENCE [LARGE SCALE GENOMIC DNA]</scope>
    <source>
        <strain evidence="1 2">DSM 23288</strain>
    </source>
</reference>
<dbReference type="EMBL" id="JACHNU010000010">
    <property type="protein sequence ID" value="MBB4665057.1"/>
    <property type="molecule type" value="Genomic_DNA"/>
</dbReference>